<dbReference type="InterPro" id="IPR020472">
    <property type="entry name" value="WD40_PAC1"/>
</dbReference>
<proteinExistence type="predicted"/>
<dbReference type="Gene3D" id="2.130.10.10">
    <property type="entry name" value="YVTN repeat-like/Quinoprotein amine dehydrogenase"/>
    <property type="match status" value="2"/>
</dbReference>
<evidence type="ECO:0000256" key="3">
    <source>
        <dbReference type="PROSITE-ProRule" id="PRU00221"/>
    </source>
</evidence>
<evidence type="ECO:0000259" key="4">
    <source>
        <dbReference type="Pfam" id="PF24883"/>
    </source>
</evidence>
<gene>
    <name evidence="5" type="ORF">H0H81_008198</name>
</gene>
<feature type="repeat" description="WD" evidence="3">
    <location>
        <begin position="827"/>
        <end position="868"/>
    </location>
</feature>
<dbReference type="InterPro" id="IPR001680">
    <property type="entry name" value="WD40_rpt"/>
</dbReference>
<dbReference type="EMBL" id="JABCKI010005736">
    <property type="protein sequence ID" value="KAG5638978.1"/>
    <property type="molecule type" value="Genomic_DNA"/>
</dbReference>
<feature type="repeat" description="WD" evidence="3">
    <location>
        <begin position="871"/>
        <end position="912"/>
    </location>
</feature>
<dbReference type="SUPFAM" id="SSF50978">
    <property type="entry name" value="WD40 repeat-like"/>
    <property type="match status" value="1"/>
</dbReference>
<dbReference type="InterPro" id="IPR027417">
    <property type="entry name" value="P-loop_NTPase"/>
</dbReference>
<dbReference type="PANTHER" id="PTHR10039:SF17">
    <property type="entry name" value="FUNGAL STAND N-TERMINAL GOODBYE DOMAIN-CONTAINING PROTEIN-RELATED"/>
    <property type="match status" value="1"/>
</dbReference>
<dbReference type="PROSITE" id="PS00678">
    <property type="entry name" value="WD_REPEATS_1"/>
    <property type="match status" value="1"/>
</dbReference>
<sequence>MDLYVSAFVDKRIRRRENRIRPPVVSSVEHPWANWKLDQKFLKDLSEWSSNNPDTRLNKVFETVCAGLESGKDLIATIPNSPFPAQSLVTGLAYLFKLGMTISRAQKEVAKFAKDIISWFMQLQGAFESARGGRFTHSAWRDLEHLTYSSQRDLVVEICTWAATRLEDGRWTNPGRALKVQQEVNDFKDRISDAQKMFQSLSMINLARGIDSIKRDIRALWTEGQDRIIDEINLIRETQAKQLDEIIDKLDEAKETEERERFLKQALGPRTIIDPTYDKQEKSPCDDDTRIEVLAEIRDWVNDRTPESLNFLWLSGDPGCGKSAITASLAKDCKDRATLWAQFFINRNNALTTDPNSYFPSIARQLANRSTKVAQKIHDTLKLQQSLVDTVSSDQAAKLFIGSIIVASELAPGRPVVVIIDGLDETERKHLRNTATIFAELFSALSEYKNVKVFISSRTEDEIRNPFARALRDHRVKHIHLYTAESVADVSRYIKRRLEKIARDHSLDGETPPWPGEKRTTLLGQRASGLFIWAVTAIKFIEEEIDRNGFERLDGIFDMLTAENLQDINKLYALIITHTIPKDVPWEFERFRRVVGAIVHLQEPIPIDDLARLLDLRETPTSPPVDMHNFVRRLRTVLVSGTDIIEGKTIPRLHKSFAEFIVSTQIDERFRVIPEHAHLELVIRCLHQLRIARGLFNKTRIPLSIRYACQFWFKHLELSEQKAGGVVLVQYTPAPELQLAKFASLLSHTTKVIPFRLGFSSEESAIRATLNSEVRDWSVQDGVEIPKSKKALTGLTFSADGKKIATCSSDGSIQLWDADSDESGLTVAENASPLLSIAFSPDGKSIATGSKESTLSLWEIEADSPTTPREFLGHTGPVSCVAFAADGEQIASGSADGTCRIWTTSTGSNVNVINIAIPLVKVWFTQSPSLSCITFDGQIFLWDTHMVKPLRVGDAIGMSISPNKVTSSVVDYENRQQTIFSTGTTHGDVLLETSTRRRIIPSPLQRNAILAIALGSTGGHIFYASKTAIGVGNVETLKDIYGAVKFTGPPTVVGAFSPDMRHFASGDQNGLVHVYELMNRSDAGKRTYFSDIEKHLEVVELIEKVDAPRTSNSWILDGEIDKNFDRSFFNVDEGGWTYDGKVHNGGLKGTRWYKSKDQDSGEDSTVLWALVGDTIIKASRQGPDSRFEFWFKPA</sequence>
<organism evidence="5 6">
    <name type="scientific">Sphagnurus paluster</name>
    <dbReference type="NCBI Taxonomy" id="117069"/>
    <lineage>
        <taxon>Eukaryota</taxon>
        <taxon>Fungi</taxon>
        <taxon>Dikarya</taxon>
        <taxon>Basidiomycota</taxon>
        <taxon>Agaricomycotina</taxon>
        <taxon>Agaricomycetes</taxon>
        <taxon>Agaricomycetidae</taxon>
        <taxon>Agaricales</taxon>
        <taxon>Tricholomatineae</taxon>
        <taxon>Lyophyllaceae</taxon>
        <taxon>Sphagnurus</taxon>
    </lineage>
</organism>
<dbReference type="Pfam" id="PF00400">
    <property type="entry name" value="WD40"/>
    <property type="match status" value="3"/>
</dbReference>
<reference evidence="5" key="2">
    <citation type="submission" date="2021-10" db="EMBL/GenBank/DDBJ databases">
        <title>Phylogenomics reveals ancestral predisposition of the termite-cultivated fungus Termitomyces towards a domesticated lifestyle.</title>
        <authorList>
            <person name="Auxier B."/>
            <person name="Grum-Grzhimaylo A."/>
            <person name="Cardenas M.E."/>
            <person name="Lodge J.D."/>
            <person name="Laessoe T."/>
            <person name="Pedersen O."/>
            <person name="Smith M.E."/>
            <person name="Kuyper T.W."/>
            <person name="Franco-Molano E.A."/>
            <person name="Baroni T.J."/>
            <person name="Aanen D.K."/>
        </authorList>
    </citation>
    <scope>NUCLEOTIDE SEQUENCE</scope>
    <source>
        <strain evidence="5">D49</strain>
    </source>
</reference>
<name>A0A9P7FVP9_9AGAR</name>
<dbReference type="Proteomes" id="UP000717328">
    <property type="component" value="Unassembled WGS sequence"/>
</dbReference>
<dbReference type="PROSITE" id="PS50294">
    <property type="entry name" value="WD_REPEATS_REGION"/>
    <property type="match status" value="3"/>
</dbReference>
<dbReference type="OrthoDB" id="163438at2759"/>
<comment type="caution">
    <text evidence="5">The sequence shown here is derived from an EMBL/GenBank/DDBJ whole genome shotgun (WGS) entry which is preliminary data.</text>
</comment>
<accession>A0A9P7FVP9</accession>
<dbReference type="Pfam" id="PF24883">
    <property type="entry name" value="NPHP3_N"/>
    <property type="match status" value="1"/>
</dbReference>
<keyword evidence="6" id="KW-1185">Reference proteome</keyword>
<protein>
    <recommendedName>
        <fullName evidence="4">Nephrocystin 3-like N-terminal domain-containing protein</fullName>
    </recommendedName>
</protein>
<dbReference type="PRINTS" id="PR00320">
    <property type="entry name" value="GPROTEINBRPT"/>
</dbReference>
<evidence type="ECO:0000313" key="6">
    <source>
        <dbReference type="Proteomes" id="UP000717328"/>
    </source>
</evidence>
<dbReference type="Gene3D" id="3.40.50.300">
    <property type="entry name" value="P-loop containing nucleotide triphosphate hydrolases"/>
    <property type="match status" value="1"/>
</dbReference>
<dbReference type="PANTHER" id="PTHR10039">
    <property type="entry name" value="AMELOGENIN"/>
    <property type="match status" value="1"/>
</dbReference>
<dbReference type="PROSITE" id="PS50082">
    <property type="entry name" value="WD_REPEATS_2"/>
    <property type="match status" value="3"/>
</dbReference>
<dbReference type="AlphaFoldDB" id="A0A9P7FVP9"/>
<feature type="repeat" description="WD" evidence="3">
    <location>
        <begin position="785"/>
        <end position="826"/>
    </location>
</feature>
<dbReference type="SUPFAM" id="SSF52540">
    <property type="entry name" value="P-loop containing nucleoside triphosphate hydrolases"/>
    <property type="match status" value="1"/>
</dbReference>
<dbReference type="SMART" id="SM00320">
    <property type="entry name" value="WD40"/>
    <property type="match status" value="4"/>
</dbReference>
<feature type="domain" description="Nephrocystin 3-like N-terminal" evidence="4">
    <location>
        <begin position="296"/>
        <end position="458"/>
    </location>
</feature>
<keyword evidence="2" id="KW-0677">Repeat</keyword>
<dbReference type="InterPro" id="IPR015943">
    <property type="entry name" value="WD40/YVTN_repeat-like_dom_sf"/>
</dbReference>
<dbReference type="InterPro" id="IPR019775">
    <property type="entry name" value="WD40_repeat_CS"/>
</dbReference>
<keyword evidence="1 3" id="KW-0853">WD repeat</keyword>
<evidence type="ECO:0000256" key="1">
    <source>
        <dbReference type="ARBA" id="ARBA00022574"/>
    </source>
</evidence>
<evidence type="ECO:0000313" key="5">
    <source>
        <dbReference type="EMBL" id="KAG5638978.1"/>
    </source>
</evidence>
<dbReference type="InterPro" id="IPR036322">
    <property type="entry name" value="WD40_repeat_dom_sf"/>
</dbReference>
<reference evidence="5" key="1">
    <citation type="submission" date="2021-02" db="EMBL/GenBank/DDBJ databases">
        <authorList>
            <person name="Nieuwenhuis M."/>
            <person name="Van De Peppel L.J.J."/>
        </authorList>
    </citation>
    <scope>NUCLEOTIDE SEQUENCE</scope>
    <source>
        <strain evidence="5">D49</strain>
    </source>
</reference>
<evidence type="ECO:0000256" key="2">
    <source>
        <dbReference type="ARBA" id="ARBA00022737"/>
    </source>
</evidence>
<dbReference type="InterPro" id="IPR056884">
    <property type="entry name" value="NPHP3-like_N"/>
</dbReference>